<protein>
    <recommendedName>
        <fullName evidence="9">Lipid A biosynthesis lauroyltransferase</fullName>
        <ecNumber evidence="9">2.3.1.241</ecNumber>
    </recommendedName>
    <alternativeName>
        <fullName evidence="9">Kdo(2)-lipid IV(A) lauroyltransferase</fullName>
    </alternativeName>
</protein>
<dbReference type="GO" id="GO:0009245">
    <property type="term" value="P:lipid A biosynthetic process"/>
    <property type="evidence" value="ECO:0007669"/>
    <property type="project" value="InterPro"/>
</dbReference>
<dbReference type="AlphaFoldDB" id="A0A376X082"/>
<keyword evidence="5 9" id="KW-0448">Lipopolysaccharide biosynthesis</keyword>
<feature type="short sequence motif" description="HXXXXD motif" evidence="9">
    <location>
        <begin position="132"/>
        <end position="137"/>
    </location>
</feature>
<evidence type="ECO:0000256" key="8">
    <source>
        <dbReference type="ARBA" id="ARBA00023315"/>
    </source>
</evidence>
<keyword evidence="8 9" id="KW-0012">Acyltransferase</keyword>
<evidence type="ECO:0000256" key="9">
    <source>
        <dbReference type="HAMAP-Rule" id="MF_01942"/>
    </source>
</evidence>
<comment type="function">
    <text evidence="9">Catalyzes the transfer of laurate from lauroyl-[acyl-carrier-protein] (ACP) to Kdo(2)-lipid IV(A) to form Kdo(2)-(lauroyl)-lipid IV(A).</text>
</comment>
<dbReference type="Proteomes" id="UP000254503">
    <property type="component" value="Unassembled WGS sequence"/>
</dbReference>
<comment type="subcellular location">
    <subcellularLocation>
        <location evidence="9">Cell inner membrane</location>
        <topology evidence="9">Single-pass membrane protein</topology>
    </subcellularLocation>
</comment>
<proteinExistence type="inferred from homology"/>
<evidence type="ECO:0000256" key="6">
    <source>
        <dbReference type="ARBA" id="ARBA00022989"/>
    </source>
</evidence>
<keyword evidence="6 9" id="KW-1133">Transmembrane helix</keyword>
<keyword evidence="2 9" id="KW-0997">Cell inner membrane</keyword>
<dbReference type="CDD" id="cd07984">
    <property type="entry name" value="LPLAT_LABLAT-like"/>
    <property type="match status" value="1"/>
</dbReference>
<evidence type="ECO:0000256" key="2">
    <source>
        <dbReference type="ARBA" id="ARBA00022519"/>
    </source>
</evidence>
<dbReference type="NCBIfam" id="TIGR02207">
    <property type="entry name" value="lipid_A_htrB"/>
    <property type="match status" value="1"/>
</dbReference>
<keyword evidence="7 9" id="KW-0472">Membrane</keyword>
<accession>A0A376X082</accession>
<comment type="similarity">
    <text evidence="9">Belongs to the LpxL/LpxM/LpxP family.</text>
</comment>
<dbReference type="InterPro" id="IPR004960">
    <property type="entry name" value="LipA_acyltrans"/>
</dbReference>
<evidence type="ECO:0000256" key="1">
    <source>
        <dbReference type="ARBA" id="ARBA00022475"/>
    </source>
</evidence>
<dbReference type="EMBL" id="UGDD01000002">
    <property type="protein sequence ID" value="STJ55642.1"/>
    <property type="molecule type" value="Genomic_DNA"/>
</dbReference>
<dbReference type="PANTHER" id="PTHR30606:SF9">
    <property type="entry name" value="LIPID A BIOSYNTHESIS LAUROYLTRANSFERASE"/>
    <property type="match status" value="1"/>
</dbReference>
<dbReference type="GO" id="GO:0005886">
    <property type="term" value="C:plasma membrane"/>
    <property type="evidence" value="ECO:0007669"/>
    <property type="project" value="UniProtKB-SubCell"/>
</dbReference>
<dbReference type="InterPro" id="IPR011920">
    <property type="entry name" value="Lipid_A_LpxL_LpxP"/>
</dbReference>
<dbReference type="UniPathway" id="UPA00030"/>
<sequence length="344" mass="39332">MTNLPKFSTALLHPRYWLTWLGIGVLWLVVQLPYPVIYRLGCGLGKLALRFMKRRAKIVHRNLELCFPEMSEQERRKMVVKNFESVGMGLMETGMAWFWPDRRIARWTEVIGMEHIRDVQAQKRGILLVGIHFLTLELGARQFGMQEPGIGVYRPNDNPLIDWLQTWGRLRSNKSMLDRKDLKGMIKALKKGEVVWYAPDHDYGPRSSVFVPLFAVEQAATTTGTWMLARMSGACLVPFVPRRKPDGKGYQLIMLPPECSPPLDDAETTAAWMNKVVEKCIMMAPEQYMWLHRRFKNTPGRRSFTLLISHAGCFRMASGITTANPPDLAIKALWIAPPGSRAHN</sequence>
<dbReference type="UniPathway" id="UPA00360">
    <property type="reaction ID" value="UER00485"/>
</dbReference>
<reference evidence="10 11" key="1">
    <citation type="submission" date="2018-06" db="EMBL/GenBank/DDBJ databases">
        <authorList>
            <consortium name="Pathogen Informatics"/>
            <person name="Doyle S."/>
        </authorList>
    </citation>
    <scope>NUCLEOTIDE SEQUENCE [LARGE SCALE GENOMIC DNA]</scope>
    <source>
        <strain evidence="10 11">NCTC9045</strain>
    </source>
</reference>
<evidence type="ECO:0000313" key="11">
    <source>
        <dbReference type="Proteomes" id="UP000254503"/>
    </source>
</evidence>
<name>A0A376X082_ECOLX</name>
<comment type="catalytic activity">
    <reaction evidence="9">
        <text>dodecanoyl-[ACP] + alpha-Kdo-(2-&gt;4)-alpha-Kdo-(2-&gt;6)-lipid IVA (E. coli) = alpha-Kdo-(2-&gt;4)-alpha-Kdo-(2-&gt;6)-(dodecanoyl)-lipid IVA (E. coli) + holo-[ACP]</text>
        <dbReference type="Rhea" id="RHEA:28442"/>
        <dbReference type="Rhea" id="RHEA-COMP:9644"/>
        <dbReference type="Rhea" id="RHEA-COMP:9685"/>
        <dbReference type="ChEBI" id="CHEBI:60365"/>
        <dbReference type="ChEBI" id="CHEBI:61524"/>
        <dbReference type="ChEBI" id="CHEBI:64479"/>
        <dbReference type="ChEBI" id="CHEBI:65264"/>
        <dbReference type="EC" id="2.3.1.241"/>
    </reaction>
</comment>
<dbReference type="PANTHER" id="PTHR30606">
    <property type="entry name" value="LIPID A BIOSYNTHESIS LAUROYL ACYLTRANSFERASE"/>
    <property type="match status" value="1"/>
</dbReference>
<dbReference type="PIRSF" id="PIRSF026649">
    <property type="entry name" value="MsbB"/>
    <property type="match status" value="1"/>
</dbReference>
<organism evidence="10 11">
    <name type="scientific">Escherichia coli</name>
    <dbReference type="NCBI Taxonomy" id="562"/>
    <lineage>
        <taxon>Bacteria</taxon>
        <taxon>Pseudomonadati</taxon>
        <taxon>Pseudomonadota</taxon>
        <taxon>Gammaproteobacteria</taxon>
        <taxon>Enterobacterales</taxon>
        <taxon>Enterobacteriaceae</taxon>
        <taxon>Escherichia</taxon>
    </lineage>
</organism>
<comment type="pathway">
    <text evidence="9">Glycolipid biosynthesis; KDO(2)-lipid A biosynthesis; KDO(2)-lipid A from CMP-3-deoxy-D-manno-octulosonate and lipid IV(A): step 3/4.</text>
</comment>
<dbReference type="EC" id="2.3.1.241" evidence="9"/>
<keyword evidence="3 9" id="KW-0808">Transferase</keyword>
<evidence type="ECO:0000313" key="10">
    <source>
        <dbReference type="EMBL" id="STJ55642.1"/>
    </source>
</evidence>
<keyword evidence="1 9" id="KW-1003">Cell membrane</keyword>
<dbReference type="GO" id="GO:0009103">
    <property type="term" value="P:lipopolysaccharide biosynthetic process"/>
    <property type="evidence" value="ECO:0007669"/>
    <property type="project" value="UniProtKB-UniRule"/>
</dbReference>
<evidence type="ECO:0000256" key="3">
    <source>
        <dbReference type="ARBA" id="ARBA00022679"/>
    </source>
</evidence>
<dbReference type="Pfam" id="PF03279">
    <property type="entry name" value="Lip_A_acyltrans"/>
    <property type="match status" value="1"/>
</dbReference>
<evidence type="ECO:0000256" key="5">
    <source>
        <dbReference type="ARBA" id="ARBA00022985"/>
    </source>
</evidence>
<dbReference type="NCBIfam" id="NF005340">
    <property type="entry name" value="PRK06860.1"/>
    <property type="match status" value="1"/>
</dbReference>
<evidence type="ECO:0000256" key="4">
    <source>
        <dbReference type="ARBA" id="ARBA00022692"/>
    </source>
</evidence>
<dbReference type="HAMAP" id="MF_01942">
    <property type="entry name" value="Lipid_A_LpxL_LpxP"/>
    <property type="match status" value="1"/>
</dbReference>
<gene>
    <name evidence="10" type="primary">htrB_2</name>
    <name evidence="9" type="synonym">lpxL</name>
    <name evidence="10" type="ORF">NCTC9045_03591</name>
</gene>
<evidence type="ECO:0000256" key="7">
    <source>
        <dbReference type="ARBA" id="ARBA00023136"/>
    </source>
</evidence>
<dbReference type="GO" id="GO:0036104">
    <property type="term" value="P:Kdo2-lipid A biosynthetic process"/>
    <property type="evidence" value="ECO:0007669"/>
    <property type="project" value="UniProtKB-UniRule"/>
</dbReference>
<keyword evidence="4 9" id="KW-0812">Transmembrane</keyword>
<comment type="pathway">
    <text evidence="9">Bacterial outer membrane biogenesis; lipopolysaccharide biosynthesis.</text>
</comment>
<dbReference type="GO" id="GO:0008913">
    <property type="term" value="F:Kdo2-lipid IVA acyltransferase activity"/>
    <property type="evidence" value="ECO:0007669"/>
    <property type="project" value="UniProtKB-UniRule"/>
</dbReference>
<feature type="transmembrane region" description="Helical" evidence="9">
    <location>
        <begin position="12"/>
        <end position="30"/>
    </location>
</feature>